<dbReference type="EMBL" id="AMEM01000018">
    <property type="protein sequence ID" value="EKX90292.1"/>
    <property type="molecule type" value="Genomic_DNA"/>
</dbReference>
<dbReference type="PANTHER" id="PTHR21666">
    <property type="entry name" value="PEPTIDASE-RELATED"/>
    <property type="match status" value="1"/>
</dbReference>
<dbReference type="SUPFAM" id="SSF51261">
    <property type="entry name" value="Duplicated hybrid motif"/>
    <property type="match status" value="1"/>
</dbReference>
<dbReference type="Pfam" id="PF01551">
    <property type="entry name" value="Peptidase_M23"/>
    <property type="match status" value="1"/>
</dbReference>
<reference evidence="4 5" key="1">
    <citation type="submission" date="2012-05" db="EMBL/GenBank/DDBJ databases">
        <authorList>
            <person name="Weinstock G."/>
            <person name="Sodergren E."/>
            <person name="Lobos E.A."/>
            <person name="Fulton L."/>
            <person name="Fulton R."/>
            <person name="Courtney L."/>
            <person name="Fronick C."/>
            <person name="O'Laughlin M."/>
            <person name="Godfrey J."/>
            <person name="Wilson R.M."/>
            <person name="Miner T."/>
            <person name="Farmer C."/>
            <person name="Delehaunty K."/>
            <person name="Cordes M."/>
            <person name="Minx P."/>
            <person name="Tomlinson C."/>
            <person name="Chen J."/>
            <person name="Wollam A."/>
            <person name="Pepin K.H."/>
            <person name="Bhonagiri V."/>
            <person name="Zhang X."/>
            <person name="Suruliraj S."/>
            <person name="Warren W."/>
            <person name="Mitreva M."/>
            <person name="Mardis E.R."/>
            <person name="Wilson R.K."/>
        </authorList>
    </citation>
    <scope>NUCLEOTIDE SEQUENCE [LARGE SCALE GENOMIC DNA]</scope>
    <source>
        <strain evidence="4 5">F0235</strain>
    </source>
</reference>
<evidence type="ECO:0000313" key="5">
    <source>
        <dbReference type="Proteomes" id="UP000010445"/>
    </source>
</evidence>
<dbReference type="Gene3D" id="2.70.70.10">
    <property type="entry name" value="Glucose Permease (Domain IIA)"/>
    <property type="match status" value="1"/>
</dbReference>
<keyword evidence="5" id="KW-1185">Reference proteome</keyword>
<keyword evidence="1" id="KW-0732">Signal</keyword>
<dbReference type="InterPro" id="IPR016047">
    <property type="entry name" value="M23ase_b-sheet_dom"/>
</dbReference>
<feature type="domain" description="M23ase beta-sheet core" evidence="3">
    <location>
        <begin position="77"/>
        <end position="168"/>
    </location>
</feature>
<dbReference type="InterPro" id="IPR050570">
    <property type="entry name" value="Cell_wall_metabolism_enzyme"/>
</dbReference>
<sequence length="184" mass="19580">MATQATPFPYSTRPKHANLASGNTENMRKIVIAVLTALTLLAFPPPAIAYVDPTTGAPGPGRVLRAFDKPEHNWLPGHRGVDMQLEVGDTVRAADDGVVAFVGMVAGTPVVSIDHADGIRTTYQPVHARVAQGERVHAGQEIGTLAPPTDGWPGLHWGAKRGKDYLNPLSLLAEPHIRLKPVAA</sequence>
<evidence type="ECO:0000259" key="3">
    <source>
        <dbReference type="Pfam" id="PF01551"/>
    </source>
</evidence>
<comment type="caution">
    <text evidence="4">The sequence shown here is derived from an EMBL/GenBank/DDBJ whole genome shotgun (WGS) entry which is preliminary data.</text>
</comment>
<gene>
    <name evidence="4" type="ORF">HMPREF9997_01507</name>
</gene>
<evidence type="ECO:0000256" key="2">
    <source>
        <dbReference type="SAM" id="MobiDB-lite"/>
    </source>
</evidence>
<dbReference type="Proteomes" id="UP000010445">
    <property type="component" value="Unassembled WGS sequence"/>
</dbReference>
<feature type="region of interest" description="Disordered" evidence="2">
    <location>
        <begin position="1"/>
        <end position="21"/>
    </location>
</feature>
<protein>
    <submittedName>
        <fullName evidence="4">Peptidase, M23 family</fullName>
    </submittedName>
</protein>
<dbReference type="AlphaFoldDB" id="L1MGE9"/>
<dbReference type="CDD" id="cd12797">
    <property type="entry name" value="M23_peptidase"/>
    <property type="match status" value="1"/>
</dbReference>
<accession>L1MGE9</accession>
<dbReference type="PATRIC" id="fig|1035195.3.peg.1358"/>
<dbReference type="HOGENOM" id="CLU_077601_4_0_11"/>
<dbReference type="STRING" id="1035195.HMPREF9997_01507"/>
<evidence type="ECO:0000313" key="4">
    <source>
        <dbReference type="EMBL" id="EKX90292.1"/>
    </source>
</evidence>
<proteinExistence type="predicted"/>
<dbReference type="PANTHER" id="PTHR21666:SF289">
    <property type="entry name" value="L-ALA--D-GLU ENDOPEPTIDASE"/>
    <property type="match status" value="1"/>
</dbReference>
<dbReference type="GO" id="GO:0004222">
    <property type="term" value="F:metalloendopeptidase activity"/>
    <property type="evidence" value="ECO:0007669"/>
    <property type="project" value="TreeGrafter"/>
</dbReference>
<dbReference type="InterPro" id="IPR011055">
    <property type="entry name" value="Dup_hybrid_motif"/>
</dbReference>
<organism evidence="4 5">
    <name type="scientific">Corynebacterium durum F0235</name>
    <dbReference type="NCBI Taxonomy" id="1035195"/>
    <lineage>
        <taxon>Bacteria</taxon>
        <taxon>Bacillati</taxon>
        <taxon>Actinomycetota</taxon>
        <taxon>Actinomycetes</taxon>
        <taxon>Mycobacteriales</taxon>
        <taxon>Corynebacteriaceae</taxon>
        <taxon>Corynebacterium</taxon>
    </lineage>
</organism>
<evidence type="ECO:0000256" key="1">
    <source>
        <dbReference type="ARBA" id="ARBA00022729"/>
    </source>
</evidence>
<name>L1MGE9_9CORY</name>
<dbReference type="eggNOG" id="COG0739">
    <property type="taxonomic scope" value="Bacteria"/>
</dbReference>